<dbReference type="AlphaFoldDB" id="A0A9W8TAP6"/>
<dbReference type="InterPro" id="IPR051175">
    <property type="entry name" value="CLK_kinases"/>
</dbReference>
<evidence type="ECO:0000256" key="2">
    <source>
        <dbReference type="ARBA" id="ARBA00022679"/>
    </source>
</evidence>
<dbReference type="Gene3D" id="1.10.510.10">
    <property type="entry name" value="Transferase(Phosphotransferase) domain 1"/>
    <property type="match status" value="1"/>
</dbReference>
<dbReference type="InterPro" id="IPR011009">
    <property type="entry name" value="Kinase-like_dom_sf"/>
</dbReference>
<keyword evidence="4" id="KW-0418">Kinase</keyword>
<keyword evidence="2" id="KW-0808">Transferase</keyword>
<gene>
    <name evidence="7" type="ORF">N0V84_011307</name>
</gene>
<protein>
    <recommendedName>
        <fullName evidence="6">Protein kinase domain-containing protein</fullName>
    </recommendedName>
</protein>
<dbReference type="Proteomes" id="UP001140502">
    <property type="component" value="Unassembled WGS sequence"/>
</dbReference>
<organism evidence="7 8">
    <name type="scientific">Fusarium piperis</name>
    <dbReference type="NCBI Taxonomy" id="1435070"/>
    <lineage>
        <taxon>Eukaryota</taxon>
        <taxon>Fungi</taxon>
        <taxon>Dikarya</taxon>
        <taxon>Ascomycota</taxon>
        <taxon>Pezizomycotina</taxon>
        <taxon>Sordariomycetes</taxon>
        <taxon>Hypocreomycetidae</taxon>
        <taxon>Hypocreales</taxon>
        <taxon>Nectriaceae</taxon>
        <taxon>Fusarium</taxon>
        <taxon>Fusarium solani species complex</taxon>
    </lineage>
</organism>
<dbReference type="EMBL" id="JAPEUR010000412">
    <property type="protein sequence ID" value="KAJ4309798.1"/>
    <property type="molecule type" value="Genomic_DNA"/>
</dbReference>
<dbReference type="SUPFAM" id="SSF56112">
    <property type="entry name" value="Protein kinase-like (PK-like)"/>
    <property type="match status" value="1"/>
</dbReference>
<evidence type="ECO:0000256" key="1">
    <source>
        <dbReference type="ARBA" id="ARBA00022527"/>
    </source>
</evidence>
<dbReference type="PANTHER" id="PTHR45646">
    <property type="entry name" value="SERINE/THREONINE-PROTEIN KINASE DOA-RELATED"/>
    <property type="match status" value="1"/>
</dbReference>
<evidence type="ECO:0000256" key="5">
    <source>
        <dbReference type="ARBA" id="ARBA00022840"/>
    </source>
</evidence>
<keyword evidence="3" id="KW-0547">Nucleotide-binding</keyword>
<comment type="caution">
    <text evidence="7">The sequence shown here is derived from an EMBL/GenBank/DDBJ whole genome shotgun (WGS) entry which is preliminary data.</text>
</comment>
<dbReference type="GO" id="GO:0043484">
    <property type="term" value="P:regulation of RNA splicing"/>
    <property type="evidence" value="ECO:0007669"/>
    <property type="project" value="TreeGrafter"/>
</dbReference>
<keyword evidence="5" id="KW-0067">ATP-binding</keyword>
<keyword evidence="1" id="KW-0723">Serine/threonine-protein kinase</keyword>
<dbReference type="PROSITE" id="PS50011">
    <property type="entry name" value="PROTEIN_KINASE_DOM"/>
    <property type="match status" value="1"/>
</dbReference>
<keyword evidence="8" id="KW-1185">Reference proteome</keyword>
<dbReference type="GO" id="GO:0005634">
    <property type="term" value="C:nucleus"/>
    <property type="evidence" value="ECO:0007669"/>
    <property type="project" value="TreeGrafter"/>
</dbReference>
<dbReference type="InterPro" id="IPR000719">
    <property type="entry name" value="Prot_kinase_dom"/>
</dbReference>
<evidence type="ECO:0000259" key="6">
    <source>
        <dbReference type="PROSITE" id="PS50011"/>
    </source>
</evidence>
<reference evidence="7" key="1">
    <citation type="submission" date="2022-10" db="EMBL/GenBank/DDBJ databases">
        <title>Tapping the CABI collections for fungal endophytes: first genome assemblies for Collariella, Neodidymelliopsis, Ascochyta clinopodiicola, Didymella pomorum, Didymosphaeria variabile, Neocosmospora piperis and Neocucurbitaria cava.</title>
        <authorList>
            <person name="Hill R."/>
        </authorList>
    </citation>
    <scope>NUCLEOTIDE SEQUENCE</scope>
    <source>
        <strain evidence="7">IMI 366586</strain>
    </source>
</reference>
<dbReference type="OrthoDB" id="5979581at2759"/>
<dbReference type="GO" id="GO:0005524">
    <property type="term" value="F:ATP binding"/>
    <property type="evidence" value="ECO:0007669"/>
    <property type="project" value="UniProtKB-KW"/>
</dbReference>
<evidence type="ECO:0000313" key="8">
    <source>
        <dbReference type="Proteomes" id="UP001140502"/>
    </source>
</evidence>
<evidence type="ECO:0000313" key="7">
    <source>
        <dbReference type="EMBL" id="KAJ4309798.1"/>
    </source>
</evidence>
<accession>A0A9W8TAP6</accession>
<feature type="domain" description="Protein kinase" evidence="6">
    <location>
        <begin position="1"/>
        <end position="145"/>
    </location>
</feature>
<proteinExistence type="predicted"/>
<dbReference type="GO" id="GO:0004674">
    <property type="term" value="F:protein serine/threonine kinase activity"/>
    <property type="evidence" value="ECO:0007669"/>
    <property type="project" value="UniProtKB-KW"/>
</dbReference>
<sequence length="156" mass="18141">MPATTGMPVICDFGSSVIGEPGQKHRGDVMPDFYRAPEVILGMEWDEKIDIWCVGLMLWDLFQGNRLFFALKDRVLDDEQHLAEMVALMGPPPKAFLERSEKCRQYWDSEEGEDHRLFIALAQKIFRWLPEERPSAQDLTEDEFIAQPQLQRQTKQ</sequence>
<evidence type="ECO:0000256" key="3">
    <source>
        <dbReference type="ARBA" id="ARBA00022741"/>
    </source>
</evidence>
<dbReference type="Pfam" id="PF00069">
    <property type="entry name" value="Pkinase"/>
    <property type="match status" value="1"/>
</dbReference>
<evidence type="ECO:0000256" key="4">
    <source>
        <dbReference type="ARBA" id="ARBA00022777"/>
    </source>
</evidence>
<dbReference type="PANTHER" id="PTHR45646:SF11">
    <property type="entry name" value="SERINE_THREONINE-PROTEIN KINASE DOA"/>
    <property type="match status" value="1"/>
</dbReference>
<name>A0A9W8TAP6_9HYPO</name>